<keyword evidence="13" id="KW-1185">Reference proteome</keyword>
<keyword evidence="8" id="KW-0624">Polysaccharide degradation</keyword>
<evidence type="ECO:0000256" key="9">
    <source>
        <dbReference type="PROSITE-ProRule" id="PRU10069"/>
    </source>
</evidence>
<dbReference type="PROSITE" id="PS01140">
    <property type="entry name" value="GLYCOSYL_HYDROL_F45"/>
    <property type="match status" value="1"/>
</dbReference>
<dbReference type="eggNOG" id="ENOG502SMT7">
    <property type="taxonomic scope" value="Eukaryota"/>
</dbReference>
<comment type="similarity">
    <text evidence="2">Belongs to the glycosyl hydrolase 45 (cellulase K) family.</text>
</comment>
<evidence type="ECO:0000256" key="8">
    <source>
        <dbReference type="ARBA" id="ARBA00023326"/>
    </source>
</evidence>
<evidence type="ECO:0000256" key="4">
    <source>
        <dbReference type="ARBA" id="ARBA00022801"/>
    </source>
</evidence>
<evidence type="ECO:0000256" key="3">
    <source>
        <dbReference type="ARBA" id="ARBA00012601"/>
    </source>
</evidence>
<evidence type="ECO:0000256" key="1">
    <source>
        <dbReference type="ARBA" id="ARBA00000966"/>
    </source>
</evidence>
<evidence type="ECO:0000256" key="7">
    <source>
        <dbReference type="ARBA" id="ARBA00023295"/>
    </source>
</evidence>
<evidence type="ECO:0000313" key="13">
    <source>
        <dbReference type="Proteomes" id="UP000001067"/>
    </source>
</evidence>
<keyword evidence="6" id="KW-0119">Carbohydrate metabolism</keyword>
<organism evidence="13">
    <name type="scientific">Pyrenophora teres f. teres (strain 0-1)</name>
    <name type="common">Barley net blotch fungus</name>
    <name type="synonym">Drechslera teres f. teres</name>
    <dbReference type="NCBI Taxonomy" id="861557"/>
    <lineage>
        <taxon>Eukaryota</taxon>
        <taxon>Fungi</taxon>
        <taxon>Dikarya</taxon>
        <taxon>Ascomycota</taxon>
        <taxon>Pezizomycotina</taxon>
        <taxon>Dothideomycetes</taxon>
        <taxon>Pleosporomycetidae</taxon>
        <taxon>Pleosporales</taxon>
        <taxon>Pleosporineae</taxon>
        <taxon>Pleosporaceae</taxon>
        <taxon>Pyrenophora</taxon>
    </lineage>
</organism>
<dbReference type="GO" id="GO:0030245">
    <property type="term" value="P:cellulose catabolic process"/>
    <property type="evidence" value="ECO:0007669"/>
    <property type="project" value="UniProtKB-KW"/>
</dbReference>
<keyword evidence="10" id="KW-0732">Signal</keyword>
<dbReference type="SUPFAM" id="SSF50685">
    <property type="entry name" value="Barwin-like endoglucanases"/>
    <property type="match status" value="1"/>
</dbReference>
<dbReference type="STRING" id="861557.E3RXR3"/>
<dbReference type="KEGG" id="pte:PTT_14222"/>
<dbReference type="EMBL" id="GL535706">
    <property type="protein sequence ID" value="EFQ89478.1"/>
    <property type="molecule type" value="Genomic_DNA"/>
</dbReference>
<evidence type="ECO:0000313" key="12">
    <source>
        <dbReference type="EMBL" id="EFQ89478.1"/>
    </source>
</evidence>
<dbReference type="PANTHER" id="PTHR39730">
    <property type="entry name" value="ENDOGLUCANASE 1"/>
    <property type="match status" value="1"/>
</dbReference>
<keyword evidence="4" id="KW-0378">Hydrolase</keyword>
<evidence type="ECO:0000256" key="6">
    <source>
        <dbReference type="ARBA" id="ARBA00023277"/>
    </source>
</evidence>
<keyword evidence="5" id="KW-0136">Cellulose degradation</keyword>
<feature type="active site" description="Nucleophile" evidence="9">
    <location>
        <position position="37"/>
    </location>
</feature>
<dbReference type="PANTHER" id="PTHR39730:SF1">
    <property type="entry name" value="ENDOGLUCANASE 1"/>
    <property type="match status" value="1"/>
</dbReference>
<comment type="catalytic activity">
    <reaction evidence="1 9">
        <text>Endohydrolysis of (1-&gt;4)-beta-D-glucosidic linkages in cellulose, lichenin and cereal beta-D-glucans.</text>
        <dbReference type="EC" id="3.2.1.4"/>
    </reaction>
</comment>
<reference evidence="12 13" key="1">
    <citation type="journal article" date="2010" name="Genome Biol.">
        <title>A first genome assembly of the barley fungal pathogen Pyrenophora teres f. teres.</title>
        <authorList>
            <person name="Ellwood S.R."/>
            <person name="Liu Z."/>
            <person name="Syme R.A."/>
            <person name="Lai Z."/>
            <person name="Hane J.K."/>
            <person name="Keiper F."/>
            <person name="Moffat C.S."/>
            <person name="Oliver R.P."/>
            <person name="Friesen T.L."/>
        </authorList>
    </citation>
    <scope>NUCLEOTIDE SEQUENCE [LARGE SCALE GENOMIC DNA]</scope>
    <source>
        <strain evidence="12 13">0-1</strain>
    </source>
</reference>
<dbReference type="Gene3D" id="2.40.40.10">
    <property type="entry name" value="RlpA-like domain"/>
    <property type="match status" value="1"/>
</dbReference>
<dbReference type="AlphaFoldDB" id="E3RXR3"/>
<evidence type="ECO:0000259" key="11">
    <source>
        <dbReference type="PROSITE" id="PS01140"/>
    </source>
</evidence>
<sequence>MSQHLRYIALFLELFALGTQGAFLNYTGEAITTRYWDCCKPSCGWNGKADFSSPVESCSADDKPTDAASGTGCNGGTAFSCSGQQPWAINDTVAYGFAGAFIEPSLTQGGIEDAWCCACYQLTFTSDPLIGKTMIVQASNTAYDVTATNRFSLAIPGGNTTSTNACAKQYGVDQSVFGQNMQGVRSLDDCENLPENLRAGCRFRFDWFKDASFPSTNFKRVVCPAEITAKTGCTRNDDAVLARGGSVSAAQSLTRSSSTSTMALFAAIILGLISI</sequence>
<dbReference type="InterPro" id="IPR000334">
    <property type="entry name" value="Glyco_hydro_45"/>
</dbReference>
<gene>
    <name evidence="12" type="ORF">PTT_14222</name>
</gene>
<dbReference type="EC" id="3.2.1.4" evidence="3 9"/>
<proteinExistence type="inferred from homology"/>
<feature type="signal peptide" evidence="10">
    <location>
        <begin position="1"/>
        <end position="21"/>
    </location>
</feature>
<feature type="domain" description="Glycosyl hydrolases family 45 active site" evidence="11">
    <location>
        <begin position="32"/>
        <end position="43"/>
    </location>
</feature>
<dbReference type="GO" id="GO:0008810">
    <property type="term" value="F:cellulase activity"/>
    <property type="evidence" value="ECO:0007669"/>
    <property type="project" value="UniProtKB-EC"/>
</dbReference>
<feature type="chain" id="PRO_5003181628" description="Cellulase" evidence="10">
    <location>
        <begin position="22"/>
        <end position="275"/>
    </location>
</feature>
<keyword evidence="7" id="KW-0326">Glycosidase</keyword>
<dbReference type="HOGENOM" id="CLU_045022_2_0_1"/>
<dbReference type="OrthoDB" id="10035502at2759"/>
<name>E3RXR3_PYRTT</name>
<evidence type="ECO:0000256" key="5">
    <source>
        <dbReference type="ARBA" id="ARBA00023001"/>
    </source>
</evidence>
<accession>E3RXR3</accession>
<evidence type="ECO:0000256" key="10">
    <source>
        <dbReference type="SAM" id="SignalP"/>
    </source>
</evidence>
<evidence type="ECO:0000256" key="2">
    <source>
        <dbReference type="ARBA" id="ARBA00007793"/>
    </source>
</evidence>
<dbReference type="InterPro" id="IPR036908">
    <property type="entry name" value="RlpA-like_sf"/>
</dbReference>
<dbReference type="Proteomes" id="UP000001067">
    <property type="component" value="Unassembled WGS sequence"/>
</dbReference>
<protein>
    <recommendedName>
        <fullName evidence="3 9">Cellulase</fullName>
        <ecNumber evidence="3 9">3.2.1.4</ecNumber>
    </recommendedName>
</protein>
<dbReference type="Pfam" id="PF02015">
    <property type="entry name" value="Glyco_hydro_45"/>
    <property type="match status" value="1"/>
</dbReference>
<dbReference type="InterPro" id="IPR052288">
    <property type="entry name" value="GH45_Enzymes"/>
</dbReference>